<accession>A0A344UMM8</accession>
<name>A0A344UMM8_9NEIS</name>
<proteinExistence type="predicted"/>
<dbReference type="EMBL" id="CP029554">
    <property type="protein sequence ID" value="AXE36526.1"/>
    <property type="molecule type" value="Genomic_DNA"/>
</dbReference>
<dbReference type="KEGG" id="chrb:DK843_20890"/>
<sequence length="83" mass="9082">MEKASIQELRHGPKPYSAIAQLRLRSHLPGRARLEASGIVSHRHKEGDRLCAATLSLLLDMARIDVGVIDDAADLSCELKPRG</sequence>
<evidence type="ECO:0000313" key="1">
    <source>
        <dbReference type="EMBL" id="AXE36526.1"/>
    </source>
</evidence>
<reference evidence="1 2" key="1">
    <citation type="submission" date="2018-05" db="EMBL/GenBank/DDBJ databases">
        <title>Genome sequencing, assembly and analysis of the novel insecticidal bacterium, Chromobacterium phragmitis.</title>
        <authorList>
            <person name="Sparks M.E."/>
            <person name="Blackburn M.B."/>
            <person name="Gundersen-Rindal D.E."/>
        </authorList>
    </citation>
    <scope>NUCLEOTIDE SEQUENCE [LARGE SCALE GENOMIC DNA]</scope>
    <source>
        <strain evidence="1">IIBBL 274-1</strain>
    </source>
</reference>
<evidence type="ECO:0000313" key="2">
    <source>
        <dbReference type="Proteomes" id="UP000252038"/>
    </source>
</evidence>
<gene>
    <name evidence="1" type="ORF">DK843_20890</name>
</gene>
<dbReference type="Proteomes" id="UP000252038">
    <property type="component" value="Chromosome"/>
</dbReference>
<dbReference type="RefSeq" id="WP_114074239.1">
    <property type="nucleotide sequence ID" value="NZ_CP029554.1"/>
</dbReference>
<dbReference type="AlphaFoldDB" id="A0A344UMM8"/>
<organism evidence="1 2">
    <name type="scientific">Chromobacterium phragmitis</name>
    <dbReference type="NCBI Taxonomy" id="2202141"/>
    <lineage>
        <taxon>Bacteria</taxon>
        <taxon>Pseudomonadati</taxon>
        <taxon>Pseudomonadota</taxon>
        <taxon>Betaproteobacteria</taxon>
        <taxon>Neisseriales</taxon>
        <taxon>Chromobacteriaceae</taxon>
        <taxon>Chromobacterium</taxon>
    </lineage>
</organism>
<protein>
    <submittedName>
        <fullName evidence="1">Uncharacterized protein</fullName>
    </submittedName>
</protein>